<proteinExistence type="predicted"/>
<protein>
    <submittedName>
        <fullName evidence="1">Uncharacterized protein</fullName>
    </submittedName>
</protein>
<dbReference type="EMBL" id="CM056819">
    <property type="protein sequence ID" value="KAJ8623755.1"/>
    <property type="molecule type" value="Genomic_DNA"/>
</dbReference>
<reference evidence="1 2" key="1">
    <citation type="journal article" date="2022" name="Hortic Res">
        <title>A haplotype resolved chromosomal level avocado genome allows analysis of novel avocado genes.</title>
        <authorList>
            <person name="Nath O."/>
            <person name="Fletcher S.J."/>
            <person name="Hayward A."/>
            <person name="Shaw L.M."/>
            <person name="Masouleh A.K."/>
            <person name="Furtado A."/>
            <person name="Henry R.J."/>
            <person name="Mitter N."/>
        </authorList>
    </citation>
    <scope>NUCLEOTIDE SEQUENCE [LARGE SCALE GENOMIC DNA]</scope>
    <source>
        <strain evidence="2">cv. Hass</strain>
    </source>
</reference>
<gene>
    <name evidence="1" type="ORF">MRB53_032285</name>
</gene>
<name>A0ACC2KRS2_PERAE</name>
<evidence type="ECO:0000313" key="1">
    <source>
        <dbReference type="EMBL" id="KAJ8623755.1"/>
    </source>
</evidence>
<evidence type="ECO:0000313" key="2">
    <source>
        <dbReference type="Proteomes" id="UP001234297"/>
    </source>
</evidence>
<keyword evidence="2" id="KW-1185">Reference proteome</keyword>
<accession>A0ACC2KRS2</accession>
<dbReference type="Proteomes" id="UP001234297">
    <property type="component" value="Chromosome 11"/>
</dbReference>
<sequence>MLSVTCLRSFSFSLFLNPHPPKTLHPHHNHLLLLRPISAIPPSSSSSQSFPPSPLPNQQLYQPFRPPPPLQPSLSAEAILDVLRNRLGLWHEYAPLIPLLSRHHSFTPPSIEESTGISGVEQNRLIVAAQVRDSLISSHVDPEVLSFFDIGGAELLHELRLLSAPQRAASARRIAALRLEPRDAQELARAMKDFPRRKGDDGWAAFSPASPGDCLAFMHLRQSRECLSAVERDAVLERALAAAETDSARLRISQELERQSGSGDGVVGDDEKVGIKAPVVRMKTGEVADATSVVVLPVVREREEGAVGAVAEAPGSRVEGEFGVVVAEKGWRRWVVLPGWEPVVGLGKGGVVVSFSDGRVLPWKVNKGYMEEEILVIVDRERKEVLEDGGFYLVVNEEEERKKGVLGVVRGDKLKERGVEKSLGMVTLVVRPPKEQVEDQLQDEDWE</sequence>
<organism evidence="1 2">
    <name type="scientific">Persea americana</name>
    <name type="common">Avocado</name>
    <dbReference type="NCBI Taxonomy" id="3435"/>
    <lineage>
        <taxon>Eukaryota</taxon>
        <taxon>Viridiplantae</taxon>
        <taxon>Streptophyta</taxon>
        <taxon>Embryophyta</taxon>
        <taxon>Tracheophyta</taxon>
        <taxon>Spermatophyta</taxon>
        <taxon>Magnoliopsida</taxon>
        <taxon>Magnoliidae</taxon>
        <taxon>Laurales</taxon>
        <taxon>Lauraceae</taxon>
        <taxon>Persea</taxon>
    </lineage>
</organism>
<comment type="caution">
    <text evidence="1">The sequence shown here is derived from an EMBL/GenBank/DDBJ whole genome shotgun (WGS) entry which is preliminary data.</text>
</comment>